<evidence type="ECO:0000259" key="1">
    <source>
        <dbReference type="SMART" id="SM00382"/>
    </source>
</evidence>
<comment type="caution">
    <text evidence="2">The sequence shown here is derived from an EMBL/GenBank/DDBJ whole genome shotgun (WGS) entry which is preliminary data.</text>
</comment>
<evidence type="ECO:0000313" key="3">
    <source>
        <dbReference type="Proteomes" id="UP000710815"/>
    </source>
</evidence>
<feature type="domain" description="AAA+ ATPase" evidence="1">
    <location>
        <begin position="43"/>
        <end position="293"/>
    </location>
</feature>
<dbReference type="InterPro" id="IPR003593">
    <property type="entry name" value="AAA+_ATPase"/>
</dbReference>
<dbReference type="PANTHER" id="PTHR43581:SF4">
    <property type="entry name" value="ATP_GTP PHOSPHATASE"/>
    <property type="match status" value="1"/>
</dbReference>
<organism evidence="2 3">
    <name type="scientific">Bifidobacterium amazonense</name>
    <dbReference type="NCBI Taxonomy" id="2809027"/>
    <lineage>
        <taxon>Bacteria</taxon>
        <taxon>Bacillati</taxon>
        <taxon>Actinomycetota</taxon>
        <taxon>Actinomycetes</taxon>
        <taxon>Bifidobacteriales</taxon>
        <taxon>Bifidobacteriaceae</taxon>
        <taxon>Bifidobacterium</taxon>
    </lineage>
</organism>
<evidence type="ECO:0000313" key="2">
    <source>
        <dbReference type="EMBL" id="MCH9276154.1"/>
    </source>
</evidence>
<dbReference type="Proteomes" id="UP000710815">
    <property type="component" value="Unassembled WGS sequence"/>
</dbReference>
<dbReference type="Pfam" id="PF13304">
    <property type="entry name" value="AAA_21"/>
    <property type="match status" value="1"/>
</dbReference>
<keyword evidence="3" id="KW-1185">Reference proteome</keyword>
<dbReference type="Gene3D" id="3.40.50.300">
    <property type="entry name" value="P-loop containing nucleotide triphosphate hydrolases"/>
    <property type="match status" value="1"/>
</dbReference>
<protein>
    <submittedName>
        <fullName evidence="2">AAA family ATPase</fullName>
    </submittedName>
</protein>
<dbReference type="InterPro" id="IPR027417">
    <property type="entry name" value="P-loop_NTPase"/>
</dbReference>
<proteinExistence type="predicted"/>
<reference evidence="2 3" key="1">
    <citation type="journal article" date="2021" name="Environ. Microbiol.">
        <title>Genetic insights into the dark matter of the mammalian gut microbiota through targeted genome reconstruction.</title>
        <authorList>
            <person name="Lugli G.A."/>
            <person name="Alessandri G."/>
            <person name="Milani C."/>
            <person name="Viappiani A."/>
            <person name="Fontana F."/>
            <person name="Tarracchini C."/>
            <person name="Mancabelli L."/>
            <person name="Argentini C."/>
            <person name="Ruiz L."/>
            <person name="Margolles A."/>
            <person name="van Sinderen D."/>
            <person name="Turroni F."/>
            <person name="Ventura M."/>
        </authorList>
    </citation>
    <scope>NUCLEOTIDE SEQUENCE [LARGE SCALE GENOMIC DNA]</scope>
    <source>
        <strain evidence="2 3">MA1</strain>
    </source>
</reference>
<dbReference type="PANTHER" id="PTHR43581">
    <property type="entry name" value="ATP/GTP PHOSPHATASE"/>
    <property type="match status" value="1"/>
</dbReference>
<sequence>MSDIEEIEKKFKQGSPNGAWKQFINSIEISGIHGWEGQRLDFNFPVMAVVGENGVGKSTFLKAAACAYANLAGKTFYPSKMFVSTQWDEDALANATITYQVREGDEFKKLKWRKVNDWGFTPKTGKPERNVFFLDVSRTLPLDATAGYARIAKLSSEEAGAEIVLSDNSVKELSYVLGRGYSNARFIATDVNENREVGLLNTDGHEFSQFHQGAGEDEMLDMFKLLQEIPAFSLLIIDEVENSLHPQAQRRFVNYLLNLALKRKIQVILSTHSPFVLDTLPQCARVMLMRLADHKEIINDVSTNFALSTIDEVGHPELYVYVEDDAAQEMFWSIIRLDEERYLNLEKKVAVKYVGGWDVVDTLGKIAGDGKLPYRSIGIVDGDMRNKAKHSMALPGTMAPERQVFLDLQKKNWCRLDERFNVSSGVLFKYLNDATLVPDHHLWTKYVGDNLHLSKDHVWRIIVAEWCRNCYDETDARAFIDKICQAIQQ</sequence>
<dbReference type="SUPFAM" id="SSF52540">
    <property type="entry name" value="P-loop containing nucleoside triphosphate hydrolases"/>
    <property type="match status" value="1"/>
</dbReference>
<gene>
    <name evidence="2" type="ORF">JS533_007710</name>
</gene>
<dbReference type="InterPro" id="IPR038729">
    <property type="entry name" value="Rad50/SbcC_AAA"/>
</dbReference>
<dbReference type="InterPro" id="IPR003959">
    <property type="entry name" value="ATPase_AAA_core"/>
</dbReference>
<dbReference type="CDD" id="cd00267">
    <property type="entry name" value="ABC_ATPase"/>
    <property type="match status" value="1"/>
</dbReference>
<dbReference type="Pfam" id="PF13476">
    <property type="entry name" value="AAA_23"/>
    <property type="match status" value="1"/>
</dbReference>
<name>A0ABS9VW21_9BIFI</name>
<dbReference type="RefSeq" id="WP_241513854.1">
    <property type="nucleotide sequence ID" value="NZ_JAFEJT020000028.1"/>
</dbReference>
<reference evidence="2 3" key="2">
    <citation type="journal article" date="2021" name="Syst. Appl. Microbiol.">
        <title>Phylogenetic classification of ten novel species belonging to the genus Bifidobacterium comprising B. phasiani sp. nov., B. pongonis sp. nov., B. saguinibicoloris sp. nov., B. colobi sp. nov., B. simiiventris sp. nov., B. santillanense sp. nov., B. miconis sp. nov., B. amazonense sp. nov., B. pluvialisilvae sp. nov., and B. miconisargentati sp. nov.</title>
        <authorList>
            <person name="Lugli G.A."/>
            <person name="Calvete-Torre I."/>
            <person name="Alessandri G."/>
            <person name="Milani C."/>
            <person name="Turroni F."/>
            <person name="Laiolo P."/>
            <person name="Ossiprandi M.C."/>
            <person name="Margolles A."/>
            <person name="Ruiz L."/>
            <person name="Ventura M."/>
        </authorList>
    </citation>
    <scope>NUCLEOTIDE SEQUENCE [LARGE SCALE GENOMIC DNA]</scope>
    <source>
        <strain evidence="2 3">MA1</strain>
    </source>
</reference>
<dbReference type="EMBL" id="JAFEJT020000028">
    <property type="protein sequence ID" value="MCH9276154.1"/>
    <property type="molecule type" value="Genomic_DNA"/>
</dbReference>
<dbReference type="InterPro" id="IPR051396">
    <property type="entry name" value="Bact_Antivir_Def_Nuclease"/>
</dbReference>
<dbReference type="SMART" id="SM00382">
    <property type="entry name" value="AAA"/>
    <property type="match status" value="1"/>
</dbReference>
<accession>A0ABS9VW21</accession>